<keyword evidence="2" id="KW-1185">Reference proteome</keyword>
<gene>
    <name evidence="1" type="ORF">MKW98_015386</name>
</gene>
<reference evidence="1" key="1">
    <citation type="submission" date="2022-04" db="EMBL/GenBank/DDBJ databases">
        <title>A functionally conserved STORR gene fusion in Papaver species that diverged 16.8 million years ago.</title>
        <authorList>
            <person name="Catania T."/>
        </authorList>
    </citation>
    <scope>NUCLEOTIDE SEQUENCE</scope>
    <source>
        <strain evidence="1">S-188037</strain>
    </source>
</reference>
<sequence length="154" mass="15641">MALGVSKLTQMLPKEPIELNAPGGLATVVKDGKTETNLPDGKVKRGGIVGLTAVNGLARVNDGGGVGVNLKKGEITQGPKYEHVEIANGVASVKRSSEAKVDLEKGQVTTGAKAEGEIPGVANVNAGASIGVNVKNGKVTKDVSGVKRSNGNYK</sequence>
<evidence type="ECO:0000313" key="2">
    <source>
        <dbReference type="Proteomes" id="UP001202328"/>
    </source>
</evidence>
<proteinExistence type="predicted"/>
<accession>A0AAD4X4U6</accession>
<comment type="caution">
    <text evidence="1">The sequence shown here is derived from an EMBL/GenBank/DDBJ whole genome shotgun (WGS) entry which is preliminary data.</text>
</comment>
<organism evidence="1 2">
    <name type="scientific">Papaver atlanticum</name>
    <dbReference type="NCBI Taxonomy" id="357466"/>
    <lineage>
        <taxon>Eukaryota</taxon>
        <taxon>Viridiplantae</taxon>
        <taxon>Streptophyta</taxon>
        <taxon>Embryophyta</taxon>
        <taxon>Tracheophyta</taxon>
        <taxon>Spermatophyta</taxon>
        <taxon>Magnoliopsida</taxon>
        <taxon>Ranunculales</taxon>
        <taxon>Papaveraceae</taxon>
        <taxon>Papaveroideae</taxon>
        <taxon>Papaver</taxon>
    </lineage>
</organism>
<protein>
    <submittedName>
        <fullName evidence="1">Uncharacterized protein</fullName>
    </submittedName>
</protein>
<dbReference type="EMBL" id="JAJJMB010017052">
    <property type="protein sequence ID" value="KAI3842719.1"/>
    <property type="molecule type" value="Genomic_DNA"/>
</dbReference>
<evidence type="ECO:0000313" key="1">
    <source>
        <dbReference type="EMBL" id="KAI3842719.1"/>
    </source>
</evidence>
<name>A0AAD4X4U6_9MAGN</name>
<dbReference type="Proteomes" id="UP001202328">
    <property type="component" value="Unassembled WGS sequence"/>
</dbReference>
<dbReference type="AlphaFoldDB" id="A0AAD4X4U6"/>